<name>A0ACB9ZQB8_CATRO</name>
<sequence length="193" mass="21046">MAGEQPIRPRKSLALGLDDCTLLPLASTRYSSLDSTSTTTSLATPVSTSLVNSLSLGHYLGSSDEFLLMCRLRLSGTQISFMLNPLLPSVLSISDFCLMIHVHVPHYFFESTMSLPSIDNLETEILFVDAHSTHHFIDESTLIAVLPPLTITSSINQSTEDIDEGFEEGSKGEHNNEGRGSSGSDLKVVRYDP</sequence>
<reference evidence="2" key="1">
    <citation type="journal article" date="2023" name="Nat. Plants">
        <title>Single-cell RNA sequencing provides a high-resolution roadmap for understanding the multicellular compartmentation of specialized metabolism.</title>
        <authorList>
            <person name="Sun S."/>
            <person name="Shen X."/>
            <person name="Li Y."/>
            <person name="Li Y."/>
            <person name="Wang S."/>
            <person name="Li R."/>
            <person name="Zhang H."/>
            <person name="Shen G."/>
            <person name="Guo B."/>
            <person name="Wei J."/>
            <person name="Xu J."/>
            <person name="St-Pierre B."/>
            <person name="Chen S."/>
            <person name="Sun C."/>
        </authorList>
    </citation>
    <scope>NUCLEOTIDE SEQUENCE [LARGE SCALE GENOMIC DNA]</scope>
</reference>
<organism evidence="1 2">
    <name type="scientific">Catharanthus roseus</name>
    <name type="common">Madagascar periwinkle</name>
    <name type="synonym">Vinca rosea</name>
    <dbReference type="NCBI Taxonomy" id="4058"/>
    <lineage>
        <taxon>Eukaryota</taxon>
        <taxon>Viridiplantae</taxon>
        <taxon>Streptophyta</taxon>
        <taxon>Embryophyta</taxon>
        <taxon>Tracheophyta</taxon>
        <taxon>Spermatophyta</taxon>
        <taxon>Magnoliopsida</taxon>
        <taxon>eudicotyledons</taxon>
        <taxon>Gunneridae</taxon>
        <taxon>Pentapetalae</taxon>
        <taxon>asterids</taxon>
        <taxon>lamiids</taxon>
        <taxon>Gentianales</taxon>
        <taxon>Apocynaceae</taxon>
        <taxon>Rauvolfioideae</taxon>
        <taxon>Vinceae</taxon>
        <taxon>Catharanthinae</taxon>
        <taxon>Catharanthus</taxon>
    </lineage>
</organism>
<comment type="caution">
    <text evidence="1">The sequence shown here is derived from an EMBL/GenBank/DDBJ whole genome shotgun (WGS) entry which is preliminary data.</text>
</comment>
<protein>
    <submittedName>
        <fullName evidence="1">Uncharacterized protein</fullName>
    </submittedName>
</protein>
<keyword evidence="2" id="KW-1185">Reference proteome</keyword>
<evidence type="ECO:0000313" key="2">
    <source>
        <dbReference type="Proteomes" id="UP001060085"/>
    </source>
</evidence>
<evidence type="ECO:0000313" key="1">
    <source>
        <dbReference type="EMBL" id="KAI5649912.1"/>
    </source>
</evidence>
<proteinExistence type="predicted"/>
<dbReference type="Proteomes" id="UP001060085">
    <property type="component" value="Linkage Group LG08"/>
</dbReference>
<accession>A0ACB9ZQB8</accession>
<dbReference type="EMBL" id="CM044708">
    <property type="protein sequence ID" value="KAI5649912.1"/>
    <property type="molecule type" value="Genomic_DNA"/>
</dbReference>
<gene>
    <name evidence="1" type="ORF">M9H77_35917</name>
</gene>